<dbReference type="AlphaFoldDB" id="A0A0F9BH25"/>
<sequence>MNLKVSTIAESVCAEKVDGIVCFRLKYTFCELARAPVSSESLFPVPAIGVPAHVDDPGTA</sequence>
<evidence type="ECO:0000313" key="1">
    <source>
        <dbReference type="EMBL" id="KKK89884.1"/>
    </source>
</evidence>
<name>A0A0F9BH25_9ZZZZ</name>
<gene>
    <name evidence="1" type="ORF">LCGC14_2728660</name>
</gene>
<comment type="caution">
    <text evidence="1">The sequence shown here is derived from an EMBL/GenBank/DDBJ whole genome shotgun (WGS) entry which is preliminary data.</text>
</comment>
<organism evidence="1">
    <name type="scientific">marine sediment metagenome</name>
    <dbReference type="NCBI Taxonomy" id="412755"/>
    <lineage>
        <taxon>unclassified sequences</taxon>
        <taxon>metagenomes</taxon>
        <taxon>ecological metagenomes</taxon>
    </lineage>
</organism>
<dbReference type="EMBL" id="LAZR01049336">
    <property type="protein sequence ID" value="KKK89884.1"/>
    <property type="molecule type" value="Genomic_DNA"/>
</dbReference>
<feature type="non-terminal residue" evidence="1">
    <location>
        <position position="60"/>
    </location>
</feature>
<protein>
    <submittedName>
        <fullName evidence="1">Uncharacterized protein</fullName>
    </submittedName>
</protein>
<reference evidence="1" key="1">
    <citation type="journal article" date="2015" name="Nature">
        <title>Complex archaea that bridge the gap between prokaryotes and eukaryotes.</title>
        <authorList>
            <person name="Spang A."/>
            <person name="Saw J.H."/>
            <person name="Jorgensen S.L."/>
            <person name="Zaremba-Niedzwiedzka K."/>
            <person name="Martijn J."/>
            <person name="Lind A.E."/>
            <person name="van Eijk R."/>
            <person name="Schleper C."/>
            <person name="Guy L."/>
            <person name="Ettema T.J."/>
        </authorList>
    </citation>
    <scope>NUCLEOTIDE SEQUENCE</scope>
</reference>
<accession>A0A0F9BH25</accession>
<proteinExistence type="predicted"/>